<dbReference type="AlphaFoldDB" id="A0A8S2VIH0"/>
<name>A0A8S2VIH0_9BILA</name>
<protein>
    <submittedName>
        <fullName evidence="2">Uncharacterized protein</fullName>
    </submittedName>
</protein>
<reference evidence="2" key="1">
    <citation type="submission" date="2021-02" db="EMBL/GenBank/DDBJ databases">
        <authorList>
            <person name="Nowell W R."/>
        </authorList>
    </citation>
    <scope>NUCLEOTIDE SEQUENCE</scope>
</reference>
<accession>A0A8S2VIH0</accession>
<gene>
    <name evidence="1" type="ORF">OVA965_LOCUS41529</name>
    <name evidence="2" type="ORF">TMI583_LOCUS43198</name>
</gene>
<feature type="non-terminal residue" evidence="2">
    <location>
        <position position="1"/>
    </location>
</feature>
<sequence>DTVCITDDELLEPFTTDFWLEQHQWFVALENNDYSSTLFTIPYIEKTYTLRQSTFLTTSISLLSCYSSNVEKITVNFSKQSIPISSVLLFDHCYYSNARSLKLWMMDEDVTFDQLNQFIRISKLTNLSIECEINPVLFSKILDNVPNLNSLKIKYRNLCLVTTDFENKRICQQIKEKITKLNIIDQDHQTALIGKQIENLCQLFSSNLQQLSIRIQSLDDIPFILNQFNKLAFIRIQCKQFRRTDDIQRWLMNEITKLNKNNFTLSITRNICINIWLGK</sequence>
<dbReference type="Proteomes" id="UP000677228">
    <property type="component" value="Unassembled WGS sequence"/>
</dbReference>
<comment type="caution">
    <text evidence="2">The sequence shown here is derived from an EMBL/GenBank/DDBJ whole genome shotgun (WGS) entry which is preliminary data.</text>
</comment>
<evidence type="ECO:0000313" key="3">
    <source>
        <dbReference type="Proteomes" id="UP000682733"/>
    </source>
</evidence>
<dbReference type="Proteomes" id="UP000682733">
    <property type="component" value="Unassembled WGS sequence"/>
</dbReference>
<dbReference type="EMBL" id="CAJOBA010071498">
    <property type="protein sequence ID" value="CAF4394387.1"/>
    <property type="molecule type" value="Genomic_DNA"/>
</dbReference>
<evidence type="ECO:0000313" key="1">
    <source>
        <dbReference type="EMBL" id="CAF1590739.1"/>
    </source>
</evidence>
<proteinExistence type="predicted"/>
<dbReference type="EMBL" id="CAJNOK010048099">
    <property type="protein sequence ID" value="CAF1590739.1"/>
    <property type="molecule type" value="Genomic_DNA"/>
</dbReference>
<organism evidence="2 3">
    <name type="scientific">Didymodactylos carnosus</name>
    <dbReference type="NCBI Taxonomy" id="1234261"/>
    <lineage>
        <taxon>Eukaryota</taxon>
        <taxon>Metazoa</taxon>
        <taxon>Spiralia</taxon>
        <taxon>Gnathifera</taxon>
        <taxon>Rotifera</taxon>
        <taxon>Eurotatoria</taxon>
        <taxon>Bdelloidea</taxon>
        <taxon>Philodinida</taxon>
        <taxon>Philodinidae</taxon>
        <taxon>Didymodactylos</taxon>
    </lineage>
</organism>
<evidence type="ECO:0000313" key="2">
    <source>
        <dbReference type="EMBL" id="CAF4394387.1"/>
    </source>
</evidence>